<dbReference type="EMBL" id="JBBWWQ010000021">
    <property type="protein sequence ID" value="KAK8913587.1"/>
    <property type="molecule type" value="Genomic_DNA"/>
</dbReference>
<evidence type="ECO:0000313" key="6">
    <source>
        <dbReference type="Proteomes" id="UP001418222"/>
    </source>
</evidence>
<proteinExistence type="predicted"/>
<dbReference type="Pfam" id="PF10374">
    <property type="entry name" value="EST1"/>
    <property type="match status" value="1"/>
</dbReference>
<organism evidence="5 6">
    <name type="scientific">Platanthera zijinensis</name>
    <dbReference type="NCBI Taxonomy" id="2320716"/>
    <lineage>
        <taxon>Eukaryota</taxon>
        <taxon>Viridiplantae</taxon>
        <taxon>Streptophyta</taxon>
        <taxon>Embryophyta</taxon>
        <taxon>Tracheophyta</taxon>
        <taxon>Spermatophyta</taxon>
        <taxon>Magnoliopsida</taxon>
        <taxon>Liliopsida</taxon>
        <taxon>Asparagales</taxon>
        <taxon>Orchidaceae</taxon>
        <taxon>Orchidoideae</taxon>
        <taxon>Orchideae</taxon>
        <taxon>Orchidinae</taxon>
        <taxon>Platanthera</taxon>
    </lineage>
</organism>
<dbReference type="InterPro" id="IPR045153">
    <property type="entry name" value="Est1/Ebs1-like"/>
</dbReference>
<dbReference type="InterPro" id="IPR018834">
    <property type="entry name" value="DNA/RNA-bd_Est1-type"/>
</dbReference>
<gene>
    <name evidence="5" type="primary">SMG7</name>
    <name evidence="5" type="ORF">KSP39_PZI024171</name>
</gene>
<dbReference type="Proteomes" id="UP001418222">
    <property type="component" value="Unassembled WGS sequence"/>
</dbReference>
<dbReference type="GO" id="GO:0070034">
    <property type="term" value="F:telomerase RNA binding"/>
    <property type="evidence" value="ECO:0007669"/>
    <property type="project" value="TreeGrafter"/>
</dbReference>
<dbReference type="FunFam" id="1.25.40.10:FF:000225">
    <property type="entry name" value="Protein SMG7"/>
    <property type="match status" value="1"/>
</dbReference>
<evidence type="ECO:0000259" key="3">
    <source>
        <dbReference type="Pfam" id="PF10373"/>
    </source>
</evidence>
<dbReference type="GO" id="GO:0000184">
    <property type="term" value="P:nuclear-transcribed mRNA catabolic process, nonsense-mediated decay"/>
    <property type="evidence" value="ECO:0007669"/>
    <property type="project" value="TreeGrafter"/>
</dbReference>
<comment type="caution">
    <text evidence="5">The sequence shown here is derived from an EMBL/GenBank/DDBJ whole genome shotgun (WGS) entry which is preliminary data.</text>
</comment>
<dbReference type="GO" id="GO:0005697">
    <property type="term" value="C:telomerase holoenzyme complex"/>
    <property type="evidence" value="ECO:0007669"/>
    <property type="project" value="TreeGrafter"/>
</dbReference>
<sequence length="957" mass="107534">MMTVPMDSPSVPPSWEHAQRLFKENIDLENGLRKAAQAKVPSDPNVWFQMRENFEAIIINDHDFSEKHEVEFMLWQLHYRRIEEFRLHVNASKSQGLTAQSGRSQTRPDRINKIRSAFKSFLSESTGFYHDLILKIRQKYGLPLGYFSEGPESQIILSKDDKKSAEMKKGLLSCHRCLIYLGDLARYKGTYGEVDSGTHEFTAASSYYMQAASLCPSSGNPHHQLAILASYLNDELLTIYRYFRSLALDNPFSTARDNLIIAFEKNRQKVAQFPIAKAASSKVLPSRATGRGRGRGDSRILAKDSCMESSMKQQELSIPEIFKTFSIRFVRLHGILFTRTSLETFGDVFSSVTSDLLELLSAGTEEVLNFGVDATENGLVIVRLVSMLIFTVHNVNRDSGGQTYAEILQRSALLQNAFTASFEFVGHVLKRCIDLRDVASSFLLPGIMVFIEWLACHRDIAVGFDIKEKEVSARIFFWDQWVAFMNVLLSSGHGYIDMNEDETCFSDMSHYDEEETGNRLALWEDFELRGFHPLVQAHLILDFSSKHSIGGDGSTKEKKARVQRIFAAGRALMNVVRIDQRVIYFDRLLKKFLFGIEPPAFMSDMHADFTNVSAPKVLKDASSIESASNLGGSQSSVVDFGLTPVEAVLNLDGEDEEEEIVFKPIITEKFPNMPTYSPSIHTHLSNDLNVTTQLKTSIPDLSPQPLQNLNFSTSKWLMEKETMLSDGLNDMKIANGLMFQGGFGTYHPSTFVPPASSTSNSSFFSTQLNVSDAIIPSPLDSIVLPSEISNGLPARTSTVLPTMSKRNPVSRPVRHFGPPPGFTHASSRPEYDSFPNLATKDPQLHVDDYSWLDGYQPSSTKGFMDTFTTRATVMHPHSSTNISSTYSGITSFPFPGKQTSLLPTMVNNVDNEKWQDFQLFEHLNPYAEQHLTQTNMRPVLLPKQHQAQSIWSDGYLV</sequence>
<name>A0AAP0ASP6_9ASPA</name>
<feature type="domain" description="Telomerase activating protein Est1-like N-terminal" evidence="4">
    <location>
        <begin position="70"/>
        <end position="191"/>
    </location>
</feature>
<dbReference type="Gene3D" id="1.25.40.10">
    <property type="entry name" value="Tetratricopeptide repeat domain"/>
    <property type="match status" value="1"/>
</dbReference>
<dbReference type="Pfam" id="PF10373">
    <property type="entry name" value="EST1_DNA_bind"/>
    <property type="match status" value="1"/>
</dbReference>
<feature type="domain" description="DNA/RNA-binding" evidence="3">
    <location>
        <begin position="204"/>
        <end position="537"/>
    </location>
</feature>
<dbReference type="PANTHER" id="PTHR15696:SF25">
    <property type="entry name" value="OS08G0305300 PROTEIN"/>
    <property type="match status" value="1"/>
</dbReference>
<keyword evidence="6" id="KW-1185">Reference proteome</keyword>
<evidence type="ECO:0000259" key="4">
    <source>
        <dbReference type="Pfam" id="PF10374"/>
    </source>
</evidence>
<evidence type="ECO:0000256" key="1">
    <source>
        <dbReference type="ARBA" id="ARBA00022737"/>
    </source>
</evidence>
<dbReference type="PANTHER" id="PTHR15696">
    <property type="entry name" value="SMG-7 SUPPRESSOR WITH MORPHOLOGICAL EFFECT ON GENITALIA PROTEIN 7"/>
    <property type="match status" value="1"/>
</dbReference>
<dbReference type="SUPFAM" id="SSF48452">
    <property type="entry name" value="TPR-like"/>
    <property type="match status" value="1"/>
</dbReference>
<dbReference type="GO" id="GO:0042162">
    <property type="term" value="F:telomeric DNA binding"/>
    <property type="evidence" value="ECO:0007669"/>
    <property type="project" value="TreeGrafter"/>
</dbReference>
<protein>
    <submittedName>
        <fullName evidence="5">Protein SMG7</fullName>
    </submittedName>
</protein>
<dbReference type="InterPro" id="IPR011990">
    <property type="entry name" value="TPR-like_helical_dom_sf"/>
</dbReference>
<evidence type="ECO:0000256" key="2">
    <source>
        <dbReference type="SAM" id="MobiDB-lite"/>
    </source>
</evidence>
<dbReference type="InterPro" id="IPR019458">
    <property type="entry name" value="Est1-like_N"/>
</dbReference>
<keyword evidence="1" id="KW-0677">Repeat</keyword>
<dbReference type="AlphaFoldDB" id="A0AAP0ASP6"/>
<reference evidence="5 6" key="1">
    <citation type="journal article" date="2022" name="Nat. Plants">
        <title>Genomes of leafy and leafless Platanthera orchids illuminate the evolution of mycoheterotrophy.</title>
        <authorList>
            <person name="Li M.H."/>
            <person name="Liu K.W."/>
            <person name="Li Z."/>
            <person name="Lu H.C."/>
            <person name="Ye Q.L."/>
            <person name="Zhang D."/>
            <person name="Wang J.Y."/>
            <person name="Li Y.F."/>
            <person name="Zhong Z.M."/>
            <person name="Liu X."/>
            <person name="Yu X."/>
            <person name="Liu D.K."/>
            <person name="Tu X.D."/>
            <person name="Liu B."/>
            <person name="Hao Y."/>
            <person name="Liao X.Y."/>
            <person name="Jiang Y.T."/>
            <person name="Sun W.H."/>
            <person name="Chen J."/>
            <person name="Chen Y.Q."/>
            <person name="Ai Y."/>
            <person name="Zhai J.W."/>
            <person name="Wu S.S."/>
            <person name="Zhou Z."/>
            <person name="Hsiao Y.Y."/>
            <person name="Wu W.L."/>
            <person name="Chen Y.Y."/>
            <person name="Lin Y.F."/>
            <person name="Hsu J.L."/>
            <person name="Li C.Y."/>
            <person name="Wang Z.W."/>
            <person name="Zhao X."/>
            <person name="Zhong W.Y."/>
            <person name="Ma X.K."/>
            <person name="Ma L."/>
            <person name="Huang J."/>
            <person name="Chen G.Z."/>
            <person name="Huang M.Z."/>
            <person name="Huang L."/>
            <person name="Peng D.H."/>
            <person name="Luo Y.B."/>
            <person name="Zou S.Q."/>
            <person name="Chen S.P."/>
            <person name="Lan S."/>
            <person name="Tsai W.C."/>
            <person name="Van de Peer Y."/>
            <person name="Liu Z.J."/>
        </authorList>
    </citation>
    <scope>NUCLEOTIDE SEQUENCE [LARGE SCALE GENOMIC DNA]</scope>
    <source>
        <strain evidence="5">Lor287</strain>
    </source>
</reference>
<accession>A0AAP0ASP6</accession>
<evidence type="ECO:0000313" key="5">
    <source>
        <dbReference type="EMBL" id="KAK8913587.1"/>
    </source>
</evidence>
<feature type="region of interest" description="Disordered" evidence="2">
    <location>
        <begin position="802"/>
        <end position="828"/>
    </location>
</feature>